<feature type="transmembrane region" description="Helical" evidence="1">
    <location>
        <begin position="250"/>
        <end position="269"/>
    </location>
</feature>
<dbReference type="Proteomes" id="UP001549122">
    <property type="component" value="Unassembled WGS sequence"/>
</dbReference>
<keyword evidence="1" id="KW-1133">Transmembrane helix</keyword>
<dbReference type="Pfam" id="PF05975">
    <property type="entry name" value="EcsB"/>
    <property type="match status" value="1"/>
</dbReference>
<evidence type="ECO:0000256" key="1">
    <source>
        <dbReference type="SAM" id="Phobius"/>
    </source>
</evidence>
<feature type="transmembrane region" description="Helical" evidence="1">
    <location>
        <begin position="130"/>
        <end position="148"/>
    </location>
</feature>
<dbReference type="PIRSF" id="PIRSF037259">
    <property type="entry name" value="EcsB_ABC"/>
    <property type="match status" value="1"/>
</dbReference>
<feature type="transmembrane region" description="Helical" evidence="1">
    <location>
        <begin position="55"/>
        <end position="78"/>
    </location>
</feature>
<feature type="transmembrane region" description="Helical" evidence="1">
    <location>
        <begin position="105"/>
        <end position="124"/>
    </location>
</feature>
<keyword evidence="1" id="KW-0812">Transmembrane</keyword>
<keyword evidence="1" id="KW-0472">Membrane</keyword>
<dbReference type="RefSeq" id="WP_354365316.1">
    <property type="nucleotide sequence ID" value="NZ_JBEPLO010000013.1"/>
</dbReference>
<sequence>MRALFVRRRHLFHKQCARYLKYVLNDHFVLFLLLGMGFVMVQYSQLVKNPPQESLVLRMVLVVLLLGVSFLGNFTAYLERPDQHFLLTKEGQVALGIGQAYRKGVLVWTLVQVGIAVFLYPLALAAQISLLVYLVLVALSLVIKLVYFRRKLASLTTQKRVSWASAIDHDRNQKQSILKFFSLFTQVKGISQTVRRRAFLDPLLSLFPQGTWLYLFVRAFLRSGDYLSLALRLSLLSLFSLSLIGQDLVATVLALLFNYLLLFQLVALYNHYDYQYMAGLLPIAAAEKKRALRTLLNRFFSLLLSVQVIVAAVFFQDKIYLLILLGVQIVLNLVYLPYKIEKLID</sequence>
<gene>
    <name evidence="2" type="ORF">ABID29_001356</name>
</gene>
<dbReference type="InterPro" id="IPR010288">
    <property type="entry name" value="EcsB_ABC"/>
</dbReference>
<feature type="transmembrane region" description="Helical" evidence="1">
    <location>
        <begin position="295"/>
        <end position="313"/>
    </location>
</feature>
<accession>A0ABV2FI44</accession>
<evidence type="ECO:0000313" key="2">
    <source>
        <dbReference type="EMBL" id="MET3558236.1"/>
    </source>
</evidence>
<organism evidence="2 3">
    <name type="scientific">Streptococcus rupicaprae</name>
    <dbReference type="NCBI Taxonomy" id="759619"/>
    <lineage>
        <taxon>Bacteria</taxon>
        <taxon>Bacillati</taxon>
        <taxon>Bacillota</taxon>
        <taxon>Bacilli</taxon>
        <taxon>Lactobacillales</taxon>
        <taxon>Streptococcaceae</taxon>
        <taxon>Streptococcus</taxon>
    </lineage>
</organism>
<name>A0ABV2FI44_9STRE</name>
<protein>
    <submittedName>
        <fullName evidence="2">ABC-2 type transport system permease protein</fullName>
    </submittedName>
</protein>
<dbReference type="EMBL" id="JBEPLO010000013">
    <property type="protein sequence ID" value="MET3558236.1"/>
    <property type="molecule type" value="Genomic_DNA"/>
</dbReference>
<reference evidence="2 3" key="1">
    <citation type="submission" date="2024-06" db="EMBL/GenBank/DDBJ databases">
        <title>Genomic Encyclopedia of Type Strains, Phase IV (KMG-IV): sequencing the most valuable type-strain genomes for metagenomic binning, comparative biology and taxonomic classification.</title>
        <authorList>
            <person name="Goeker M."/>
        </authorList>
    </citation>
    <scope>NUCLEOTIDE SEQUENCE [LARGE SCALE GENOMIC DNA]</scope>
    <source>
        <strain evidence="2 3">DSM 28303</strain>
    </source>
</reference>
<feature type="transmembrane region" description="Helical" evidence="1">
    <location>
        <begin position="20"/>
        <end position="43"/>
    </location>
</feature>
<evidence type="ECO:0000313" key="3">
    <source>
        <dbReference type="Proteomes" id="UP001549122"/>
    </source>
</evidence>
<proteinExistence type="predicted"/>
<keyword evidence="3" id="KW-1185">Reference proteome</keyword>
<feature type="transmembrane region" description="Helical" evidence="1">
    <location>
        <begin position="319"/>
        <end position="338"/>
    </location>
</feature>
<comment type="caution">
    <text evidence="2">The sequence shown here is derived from an EMBL/GenBank/DDBJ whole genome shotgun (WGS) entry which is preliminary data.</text>
</comment>